<evidence type="ECO:0000256" key="5">
    <source>
        <dbReference type="SAM" id="Phobius"/>
    </source>
</evidence>
<dbReference type="InterPro" id="IPR008217">
    <property type="entry name" value="Ccc1_fam"/>
</dbReference>
<evidence type="ECO:0000313" key="7">
    <source>
        <dbReference type="Proteomes" id="UP000605148"/>
    </source>
</evidence>
<dbReference type="RefSeq" id="WP_150495333.1">
    <property type="nucleotide sequence ID" value="NZ_BMFA01000003.1"/>
</dbReference>
<dbReference type="OrthoDB" id="5506246at2"/>
<dbReference type="PANTHER" id="PTHR31851">
    <property type="entry name" value="FE(2+)/MN(2+) TRANSPORTER PCL1"/>
    <property type="match status" value="1"/>
</dbReference>
<dbReference type="AlphaFoldDB" id="A0A916TGA4"/>
<proteinExistence type="predicted"/>
<comment type="subcellular location">
    <subcellularLocation>
        <location evidence="1">Endomembrane system</location>
        <topology evidence="1">Multi-pass membrane protein</topology>
    </subcellularLocation>
</comment>
<dbReference type="Proteomes" id="UP000605148">
    <property type="component" value="Unassembled WGS sequence"/>
</dbReference>
<evidence type="ECO:0000256" key="1">
    <source>
        <dbReference type="ARBA" id="ARBA00004127"/>
    </source>
</evidence>
<gene>
    <name evidence="6" type="ORF">GCM10011316_13080</name>
</gene>
<reference evidence="6" key="2">
    <citation type="submission" date="2020-09" db="EMBL/GenBank/DDBJ databases">
        <authorList>
            <person name="Sun Q."/>
            <person name="Zhou Y."/>
        </authorList>
    </citation>
    <scope>NUCLEOTIDE SEQUENCE</scope>
    <source>
        <strain evidence="6">CGMCC 1.12426</strain>
    </source>
</reference>
<keyword evidence="3 5" id="KW-1133">Transmembrane helix</keyword>
<evidence type="ECO:0000256" key="4">
    <source>
        <dbReference type="ARBA" id="ARBA00023136"/>
    </source>
</evidence>
<sequence>MPPAENPLEHSHTPEAIARRLENGPSVSYLRDWVYGGIDGAVTTFAIVAGSIGANLSPAIVLVLGVANLLADGFSMAAANYTGTKSELEDFRRLHRIEEKHVRVDPAGEREEIRQIFLAKGIDGADLDHIVRILTSRPAVWIDTMMREEYGLAAAVRSPMRAALATFAAFVLCGSLPLLPFVLQLPATGTATTVLTGSAFFLIGSIKARWSTRHWFASGVETTAIGLAAAGIAYFCGHILQGLFA</sequence>
<accession>A0A916TGA4</accession>
<feature type="transmembrane region" description="Helical" evidence="5">
    <location>
        <begin position="162"/>
        <end position="179"/>
    </location>
</feature>
<reference evidence="6" key="1">
    <citation type="journal article" date="2014" name="Int. J. Syst. Evol. Microbiol.">
        <title>Complete genome sequence of Corynebacterium casei LMG S-19264T (=DSM 44701T), isolated from a smear-ripened cheese.</title>
        <authorList>
            <consortium name="US DOE Joint Genome Institute (JGI-PGF)"/>
            <person name="Walter F."/>
            <person name="Albersmeier A."/>
            <person name="Kalinowski J."/>
            <person name="Ruckert C."/>
        </authorList>
    </citation>
    <scope>NUCLEOTIDE SEQUENCE</scope>
    <source>
        <strain evidence="6">CGMCC 1.12426</strain>
    </source>
</reference>
<feature type="transmembrane region" description="Helical" evidence="5">
    <location>
        <begin position="215"/>
        <end position="240"/>
    </location>
</feature>
<dbReference type="Pfam" id="PF01988">
    <property type="entry name" value="VIT1"/>
    <property type="match status" value="1"/>
</dbReference>
<comment type="caution">
    <text evidence="6">The sequence shown here is derived from an EMBL/GenBank/DDBJ whole genome shotgun (WGS) entry which is preliminary data.</text>
</comment>
<name>A0A916TGA4_9HYPH</name>
<keyword evidence="2 5" id="KW-0812">Transmembrane</keyword>
<protein>
    <submittedName>
        <fullName evidence="6">Membrane protein</fullName>
    </submittedName>
</protein>
<keyword evidence="7" id="KW-1185">Reference proteome</keyword>
<dbReference type="GO" id="GO:0005384">
    <property type="term" value="F:manganese ion transmembrane transporter activity"/>
    <property type="evidence" value="ECO:0007669"/>
    <property type="project" value="InterPro"/>
</dbReference>
<evidence type="ECO:0000256" key="3">
    <source>
        <dbReference type="ARBA" id="ARBA00022989"/>
    </source>
</evidence>
<dbReference type="EMBL" id="BMFA01000003">
    <property type="protein sequence ID" value="GGB42567.1"/>
    <property type="molecule type" value="Genomic_DNA"/>
</dbReference>
<keyword evidence="4 5" id="KW-0472">Membrane</keyword>
<evidence type="ECO:0000256" key="2">
    <source>
        <dbReference type="ARBA" id="ARBA00022692"/>
    </source>
</evidence>
<dbReference type="GO" id="GO:0030026">
    <property type="term" value="P:intracellular manganese ion homeostasis"/>
    <property type="evidence" value="ECO:0007669"/>
    <property type="project" value="InterPro"/>
</dbReference>
<evidence type="ECO:0000313" key="6">
    <source>
        <dbReference type="EMBL" id="GGB42567.1"/>
    </source>
</evidence>
<dbReference type="GO" id="GO:0012505">
    <property type="term" value="C:endomembrane system"/>
    <property type="evidence" value="ECO:0007669"/>
    <property type="project" value="UniProtKB-SubCell"/>
</dbReference>
<organism evidence="6 7">
    <name type="scientific">Roseibium aquae</name>
    <dbReference type="NCBI Taxonomy" id="1323746"/>
    <lineage>
        <taxon>Bacteria</taxon>
        <taxon>Pseudomonadati</taxon>
        <taxon>Pseudomonadota</taxon>
        <taxon>Alphaproteobacteria</taxon>
        <taxon>Hyphomicrobiales</taxon>
        <taxon>Stappiaceae</taxon>
        <taxon>Roseibium</taxon>
    </lineage>
</organism>
<feature type="transmembrane region" description="Helical" evidence="5">
    <location>
        <begin position="185"/>
        <end position="203"/>
    </location>
</feature>